<dbReference type="InterPro" id="IPR021056">
    <property type="entry name" value="Mt_import_IM_translocase_Tim54"/>
</dbReference>
<keyword evidence="6" id="KW-0999">Mitochondrion inner membrane</keyword>
<feature type="region of interest" description="Disordered" evidence="12">
    <location>
        <begin position="1"/>
        <end position="46"/>
    </location>
</feature>
<feature type="compositionally biased region" description="Basic and acidic residues" evidence="12">
    <location>
        <begin position="435"/>
        <end position="447"/>
    </location>
</feature>
<keyword evidence="14" id="KW-1185">Reference proteome</keyword>
<accession>A0A6G1G8F9</accession>
<organism evidence="13">
    <name type="scientific">Eremomyces bilateralis CBS 781.70</name>
    <dbReference type="NCBI Taxonomy" id="1392243"/>
    <lineage>
        <taxon>Eukaryota</taxon>
        <taxon>Fungi</taxon>
        <taxon>Dikarya</taxon>
        <taxon>Ascomycota</taxon>
        <taxon>Pezizomycotina</taxon>
        <taxon>Dothideomycetes</taxon>
        <taxon>Dothideomycetes incertae sedis</taxon>
        <taxon>Eremomycetales</taxon>
        <taxon>Eremomycetaceae</taxon>
        <taxon>Eremomyces</taxon>
    </lineage>
</organism>
<dbReference type="RefSeq" id="XP_033535989.1">
    <property type="nucleotide sequence ID" value="XM_033682766.1"/>
</dbReference>
<evidence type="ECO:0000256" key="9">
    <source>
        <dbReference type="ARBA" id="ARBA00023010"/>
    </source>
</evidence>
<feature type="compositionally biased region" description="Polar residues" evidence="12">
    <location>
        <begin position="1"/>
        <end position="11"/>
    </location>
</feature>
<dbReference type="Proteomes" id="UP000504638">
    <property type="component" value="Unplaced"/>
</dbReference>
<dbReference type="GeneID" id="54423336"/>
<dbReference type="GO" id="GO:0005743">
    <property type="term" value="C:mitochondrial inner membrane"/>
    <property type="evidence" value="ECO:0007669"/>
    <property type="project" value="UniProtKB-SubCell"/>
</dbReference>
<evidence type="ECO:0000256" key="10">
    <source>
        <dbReference type="ARBA" id="ARBA00023128"/>
    </source>
</evidence>
<dbReference type="GO" id="GO:0015031">
    <property type="term" value="P:protein transport"/>
    <property type="evidence" value="ECO:0007669"/>
    <property type="project" value="UniProtKB-KW"/>
</dbReference>
<dbReference type="Pfam" id="PF11711">
    <property type="entry name" value="Tim54"/>
    <property type="match status" value="1"/>
</dbReference>
<evidence type="ECO:0000256" key="11">
    <source>
        <dbReference type="ARBA" id="ARBA00023136"/>
    </source>
</evidence>
<dbReference type="EMBL" id="ML975153">
    <property type="protein sequence ID" value="KAF1814358.1"/>
    <property type="molecule type" value="Genomic_DNA"/>
</dbReference>
<evidence type="ECO:0000256" key="7">
    <source>
        <dbReference type="ARBA" id="ARBA00022927"/>
    </source>
</evidence>
<feature type="region of interest" description="Disordered" evidence="12">
    <location>
        <begin position="385"/>
        <end position="457"/>
    </location>
</feature>
<keyword evidence="4" id="KW-0813">Transport</keyword>
<name>A0A6G1G8F9_9PEZI</name>
<reference evidence="15" key="3">
    <citation type="submission" date="2025-04" db="UniProtKB">
        <authorList>
            <consortium name="RefSeq"/>
        </authorList>
    </citation>
    <scope>IDENTIFICATION</scope>
    <source>
        <strain evidence="15">CBS 781.70</strain>
    </source>
</reference>
<evidence type="ECO:0000313" key="15">
    <source>
        <dbReference type="RefSeq" id="XP_033535989.1"/>
    </source>
</evidence>
<protein>
    <recommendedName>
        <fullName evidence="3">Mitochondrial import inner membrane translocase subunit TIM54</fullName>
    </recommendedName>
</protein>
<evidence type="ECO:0000313" key="13">
    <source>
        <dbReference type="EMBL" id="KAF1814358.1"/>
    </source>
</evidence>
<feature type="compositionally biased region" description="Basic and acidic residues" evidence="12">
    <location>
        <begin position="238"/>
        <end position="248"/>
    </location>
</feature>
<evidence type="ECO:0000256" key="12">
    <source>
        <dbReference type="SAM" id="MobiDB-lite"/>
    </source>
</evidence>
<evidence type="ECO:0000256" key="8">
    <source>
        <dbReference type="ARBA" id="ARBA00022989"/>
    </source>
</evidence>
<keyword evidence="11" id="KW-0472">Membrane</keyword>
<keyword evidence="7" id="KW-0653">Protein transport</keyword>
<dbReference type="AlphaFoldDB" id="A0A6G1G8F9"/>
<proteinExistence type="inferred from homology"/>
<evidence type="ECO:0000256" key="4">
    <source>
        <dbReference type="ARBA" id="ARBA00022448"/>
    </source>
</evidence>
<evidence type="ECO:0000256" key="1">
    <source>
        <dbReference type="ARBA" id="ARBA00004434"/>
    </source>
</evidence>
<evidence type="ECO:0000256" key="5">
    <source>
        <dbReference type="ARBA" id="ARBA00022692"/>
    </source>
</evidence>
<reference evidence="15" key="2">
    <citation type="submission" date="2020-04" db="EMBL/GenBank/DDBJ databases">
        <authorList>
            <consortium name="NCBI Genome Project"/>
        </authorList>
    </citation>
    <scope>NUCLEOTIDE SEQUENCE</scope>
    <source>
        <strain evidence="15">CBS 781.70</strain>
    </source>
</reference>
<evidence type="ECO:0000256" key="3">
    <source>
        <dbReference type="ARBA" id="ARBA00020796"/>
    </source>
</evidence>
<keyword evidence="5" id="KW-0812">Transmembrane</keyword>
<evidence type="ECO:0000256" key="2">
    <source>
        <dbReference type="ARBA" id="ARBA00006355"/>
    </source>
</evidence>
<gene>
    <name evidence="13 15" type="ORF">P152DRAFT_512738</name>
</gene>
<dbReference type="OrthoDB" id="5598305at2759"/>
<comment type="subcellular location">
    <subcellularLocation>
        <location evidence="1">Mitochondrion inner membrane</location>
        <topology evidence="1">Single-pass membrane protein</topology>
    </subcellularLocation>
</comment>
<evidence type="ECO:0000313" key="14">
    <source>
        <dbReference type="Proteomes" id="UP000504638"/>
    </source>
</evidence>
<comment type="similarity">
    <text evidence="2">Belongs to the TIM54 family.</text>
</comment>
<sequence length="483" mass="54422">MAEGSTDSSASAKMDPASSKPQATAAQDAVPKAIPKPSEGNPAFRMMGLPRWRPRLPSRNWMIFLSTVSAFTGAWWYDRREIKRAQKKWCDEVATLAEQPLPPNRMPRRITVVLGTFPGDGLLNMREHFHDYVKPVLLASGLDWDVIEGRKEGEIRAQVAERIREARQKNGEKGASSEEPVVNAPFDLEEARRAQGIYMEGSERRDGPLRGDLVIGRHAWKEYIRGLHEGWLGPLDPPKVEEPAKDAEPAVVHEANPAVPASPVSSMAEIMTKDGATEGTNAEPPKESEEKEKKEEEKKEEEKKKKKRPQPVPFITPSEYPAAELSPNTPKELGPSAVVTFPHIMGFLNSPQRLYRFLNRRYLADDTGREVAAVAFGHYRPYARHDESHEPSELASDSNSPAAMGSLSEASSSEQLHLLQDEEKNWHKSYRKRGLKEDEVPPAKDEKASDEEVEEKPHEYTWTNAIVLDPRIADRMRKFVYER</sequence>
<reference evidence="13 15" key="1">
    <citation type="submission" date="2020-01" db="EMBL/GenBank/DDBJ databases">
        <authorList>
            <consortium name="DOE Joint Genome Institute"/>
            <person name="Haridas S."/>
            <person name="Albert R."/>
            <person name="Binder M."/>
            <person name="Bloem J."/>
            <person name="Labutti K."/>
            <person name="Salamov A."/>
            <person name="Andreopoulos B."/>
            <person name="Baker S.E."/>
            <person name="Barry K."/>
            <person name="Bills G."/>
            <person name="Bluhm B.H."/>
            <person name="Cannon C."/>
            <person name="Castanera R."/>
            <person name="Culley D.E."/>
            <person name="Daum C."/>
            <person name="Ezra D."/>
            <person name="Gonzalez J.B."/>
            <person name="Henrissat B."/>
            <person name="Kuo A."/>
            <person name="Liang C."/>
            <person name="Lipzen A."/>
            <person name="Lutzoni F."/>
            <person name="Magnuson J."/>
            <person name="Mondo S."/>
            <person name="Nolan M."/>
            <person name="Ohm R."/>
            <person name="Pangilinan J."/>
            <person name="Park H.-J."/>
            <person name="Ramirez L."/>
            <person name="Alfaro M."/>
            <person name="Sun H."/>
            <person name="Tritt A."/>
            <person name="Yoshinaga Y."/>
            <person name="Zwiers L.-H."/>
            <person name="Turgeon B.G."/>
            <person name="Goodwin S.B."/>
            <person name="Spatafora J.W."/>
            <person name="Crous P.W."/>
            <person name="Grigoriev I.V."/>
        </authorList>
    </citation>
    <scope>NUCLEOTIDE SEQUENCE</scope>
    <source>
        <strain evidence="13 15">CBS 781.70</strain>
    </source>
</reference>
<keyword evidence="8" id="KW-1133">Transmembrane helix</keyword>
<evidence type="ECO:0000256" key="6">
    <source>
        <dbReference type="ARBA" id="ARBA00022792"/>
    </source>
</evidence>
<keyword evidence="9" id="KW-0811">Translocation</keyword>
<feature type="compositionally biased region" description="Basic and acidic residues" evidence="12">
    <location>
        <begin position="284"/>
        <end position="303"/>
    </location>
</feature>
<feature type="region of interest" description="Disordered" evidence="12">
    <location>
        <begin position="237"/>
        <end position="331"/>
    </location>
</feature>
<keyword evidence="10" id="KW-0496">Mitochondrion</keyword>